<organism evidence="2 3">
    <name type="scientific">Acidiphilium rubrum</name>
    <dbReference type="NCBI Taxonomy" id="526"/>
    <lineage>
        <taxon>Bacteria</taxon>
        <taxon>Pseudomonadati</taxon>
        <taxon>Pseudomonadota</taxon>
        <taxon>Alphaproteobacteria</taxon>
        <taxon>Acetobacterales</taxon>
        <taxon>Acidocellaceae</taxon>
        <taxon>Acidiphilium</taxon>
    </lineage>
</organism>
<evidence type="ECO:0008006" key="4">
    <source>
        <dbReference type="Google" id="ProtNLM"/>
    </source>
</evidence>
<dbReference type="RefSeq" id="WP_029310820.1">
    <property type="nucleotide sequence ID" value="NZ_FTNE01000003.1"/>
</dbReference>
<proteinExistence type="predicted"/>
<feature type="signal peptide" evidence="1">
    <location>
        <begin position="1"/>
        <end position="23"/>
    </location>
</feature>
<accession>A0A8G2CIJ5</accession>
<protein>
    <recommendedName>
        <fullName evidence="4">Esterase PHB depolymerase</fullName>
    </recommendedName>
</protein>
<comment type="caution">
    <text evidence="2">The sequence shown here is derived from an EMBL/GenBank/DDBJ whole genome shotgun (WGS) entry which is preliminary data.</text>
</comment>
<gene>
    <name evidence="2" type="ORF">SAMN05421828_10397</name>
</gene>
<dbReference type="PANTHER" id="PTHR35560">
    <property type="entry name" value="BLL0132 PROTEIN"/>
    <property type="match status" value="1"/>
</dbReference>
<feature type="chain" id="PRO_5034338777" description="Esterase PHB depolymerase" evidence="1">
    <location>
        <begin position="24"/>
        <end position="325"/>
    </location>
</feature>
<keyword evidence="3" id="KW-1185">Reference proteome</keyword>
<dbReference type="AlphaFoldDB" id="A0A8G2CIJ5"/>
<reference evidence="2 3" key="1">
    <citation type="submission" date="2017-01" db="EMBL/GenBank/DDBJ databases">
        <authorList>
            <person name="Varghese N."/>
            <person name="Submissions S."/>
        </authorList>
    </citation>
    <scope>NUCLEOTIDE SEQUENCE [LARGE SCALE GENOMIC DNA]</scope>
    <source>
        <strain evidence="2 3">ATCC 35905</strain>
    </source>
</reference>
<evidence type="ECO:0000313" key="3">
    <source>
        <dbReference type="Proteomes" id="UP000186308"/>
    </source>
</evidence>
<dbReference type="SUPFAM" id="SSF53474">
    <property type="entry name" value="alpha/beta-Hydrolases"/>
    <property type="match status" value="1"/>
</dbReference>
<dbReference type="Proteomes" id="UP000186308">
    <property type="component" value="Unassembled WGS sequence"/>
</dbReference>
<dbReference type="OrthoDB" id="332706at2"/>
<dbReference type="EMBL" id="FTNE01000003">
    <property type="protein sequence ID" value="SIQ29040.1"/>
    <property type="molecule type" value="Genomic_DNA"/>
</dbReference>
<keyword evidence="1" id="KW-0732">Signal</keyword>
<evidence type="ECO:0000256" key="1">
    <source>
        <dbReference type="SAM" id="SignalP"/>
    </source>
</evidence>
<sequence length="325" mass="35022">MQVRRVLIAALALIAARAPIARAANPPLADVALAGGKTLSYFVSRPPNPGQTSALIAIQGYPRDANRTFHAAARAARQAGRLATTLVIAPIFQVPPPEAARFCHFHGVPGPAPTNALWRCGTWLDGAPASNTPITSFGAMNALIDQIHRRYPDVRTITIAGFSAGAQFTQRYAAFAAPPPTPVRERFVIADPSAFLYFNRFRPHPNPTMCPRFNDWKFGTDHLPPDLGRSAVAARTAYIAADIHYLEGANDQGKARNTAYRMLEKNCAAETQGRYRLGRGIAYAAYDRKFLAHGGHSLTIIPGCAHSVTCVFTAKPAAAALFGRP</sequence>
<dbReference type="InterPro" id="IPR029058">
    <property type="entry name" value="AB_hydrolase_fold"/>
</dbReference>
<evidence type="ECO:0000313" key="2">
    <source>
        <dbReference type="EMBL" id="SIQ29040.1"/>
    </source>
</evidence>
<dbReference type="Gene3D" id="3.40.50.1820">
    <property type="entry name" value="alpha/beta hydrolase"/>
    <property type="match status" value="1"/>
</dbReference>
<dbReference type="PANTHER" id="PTHR35560:SF3">
    <property type="entry name" value="PEPTIDASE S9 PROLYL OLIGOPEPTIDASE CATALYTIC DOMAIN-CONTAINING PROTEIN"/>
    <property type="match status" value="1"/>
</dbReference>
<name>A0A8G2CIJ5_ACIRU</name>